<organism evidence="2 3">
    <name type="scientific">Lysinibacillus irui</name>
    <dbReference type="NCBI Taxonomy" id="2998077"/>
    <lineage>
        <taxon>Bacteria</taxon>
        <taxon>Bacillati</taxon>
        <taxon>Bacillota</taxon>
        <taxon>Bacilli</taxon>
        <taxon>Bacillales</taxon>
        <taxon>Bacillaceae</taxon>
        <taxon>Lysinibacillus</taxon>
    </lineage>
</organism>
<sequence length="56" mass="6699">MTDYREGYEFYRQVCEEHGLEPINFHYYMLNLSQEQLDAYNQHAKTSGGSIEYEIS</sequence>
<dbReference type="KEGG" id="liu:OU989_10985"/>
<dbReference type="RefSeq" id="WP_274797202.1">
    <property type="nucleotide sequence ID" value="NZ_CP113527.1"/>
</dbReference>
<dbReference type="EMBL" id="JAXUIA010000002">
    <property type="protein sequence ID" value="MEA0975720.1"/>
    <property type="molecule type" value="Genomic_DNA"/>
</dbReference>
<reference evidence="1 4" key="2">
    <citation type="submission" date="2023-12" db="EMBL/GenBank/DDBJ databases">
        <title>Genome comparison identifies genes involved in endophytic behavior of Lysinibacillus irui and provides insights into its role as a plant-growth promoting bacterium.</title>
        <authorList>
            <person name="Hilario S."/>
            <person name="Matos I."/>
            <person name="Goncalves M.F.M."/>
            <person name="Pardo C.A."/>
            <person name="Santos M.J."/>
        </authorList>
    </citation>
    <scope>NUCLEOTIDE SEQUENCE [LARGE SCALE GENOMIC DNA]</scope>
    <source>
        <strain evidence="1 4">B3</strain>
    </source>
</reference>
<dbReference type="Proteomes" id="UP001219585">
    <property type="component" value="Chromosome"/>
</dbReference>
<dbReference type="AlphaFoldDB" id="A0AAJ5UYH6"/>
<dbReference type="EMBL" id="CP113527">
    <property type="protein sequence ID" value="WDV08965.1"/>
    <property type="molecule type" value="Genomic_DNA"/>
</dbReference>
<proteinExistence type="predicted"/>
<accession>A0AAJ5UYH6</accession>
<reference evidence="2" key="1">
    <citation type="submission" date="2022-11" db="EMBL/GenBank/DDBJ databases">
        <title>Lysinibacillus irui.</title>
        <authorList>
            <person name="Akintayo S.O."/>
        </authorList>
    </citation>
    <scope>NUCLEOTIDE SEQUENCE</scope>
    <source>
        <strain evidence="2">IRB4-01</strain>
    </source>
</reference>
<keyword evidence="4" id="KW-1185">Reference proteome</keyword>
<evidence type="ECO:0000313" key="1">
    <source>
        <dbReference type="EMBL" id="MEA0975720.1"/>
    </source>
</evidence>
<evidence type="ECO:0000313" key="4">
    <source>
        <dbReference type="Proteomes" id="UP001289615"/>
    </source>
</evidence>
<dbReference type="Proteomes" id="UP001289615">
    <property type="component" value="Unassembled WGS sequence"/>
</dbReference>
<evidence type="ECO:0000313" key="2">
    <source>
        <dbReference type="EMBL" id="WDV08965.1"/>
    </source>
</evidence>
<protein>
    <submittedName>
        <fullName evidence="2">Transcriptional regulator</fullName>
    </submittedName>
</protein>
<gene>
    <name evidence="2" type="ORF">OU989_10985</name>
    <name evidence="1" type="ORF">U6C28_05365</name>
</gene>
<evidence type="ECO:0000313" key="3">
    <source>
        <dbReference type="Proteomes" id="UP001219585"/>
    </source>
</evidence>
<name>A0AAJ5UYH6_9BACI</name>